<organism evidence="2 3">
    <name type="scientific">Richelia sinica FACHB-800</name>
    <dbReference type="NCBI Taxonomy" id="1357546"/>
    <lineage>
        <taxon>Bacteria</taxon>
        <taxon>Bacillati</taxon>
        <taxon>Cyanobacteriota</taxon>
        <taxon>Cyanophyceae</taxon>
        <taxon>Nostocales</taxon>
        <taxon>Nostocaceae</taxon>
        <taxon>Richelia</taxon>
    </lineage>
</organism>
<sequence>MPNTLEQALASLPDKAKEVTVGQNFMPEFFKALGFKPSTEVYPEFSTGIGNEAVDFALRHNTNNSDIFLHTGNNPQILIEIKGRDINLTEGTAQYRNIVTQIKRYLLSPNSKTVEWGIITNSCHIQLFRKHGKVIHPVTQCLEINLDNITKTVKQIKQKIISPPTALTVAIYNNKGGVGKTTTTVNLAAEVLNVKKNAIKTAQNMLDFGRNIKVYLFDSDYKFISQGCQRYPERTAKKRLSGIKQSSVL</sequence>
<dbReference type="RefSeq" id="WP_244997448.1">
    <property type="nucleotide sequence ID" value="NZ_CP021056.1"/>
</dbReference>
<reference evidence="2" key="1">
    <citation type="submission" date="2017-04" db="EMBL/GenBank/DDBJ databases">
        <title>Genome deletions in a multicellular cyanobacterial endosymbiont for morphological adaptation in marine diatoms.</title>
        <authorList>
            <person name="Wang Y."/>
            <person name="Gao H."/>
            <person name="Li R."/>
            <person name="Xu X."/>
        </authorList>
    </citation>
    <scope>NUCLEOTIDE SEQUENCE</scope>
    <source>
        <strain evidence="2">FACHB 800</strain>
    </source>
</reference>
<keyword evidence="3" id="KW-1185">Reference proteome</keyword>
<dbReference type="Gene3D" id="3.40.50.300">
    <property type="entry name" value="P-loop containing nucleotide triphosphate hydrolases"/>
    <property type="match status" value="1"/>
</dbReference>
<protein>
    <submittedName>
        <fullName evidence="2">Cobyrinic acid a,c-diamide synthase</fullName>
    </submittedName>
</protein>
<evidence type="ECO:0000259" key="1">
    <source>
        <dbReference type="Pfam" id="PF13614"/>
    </source>
</evidence>
<dbReference type="AlphaFoldDB" id="A0A975TB68"/>
<evidence type="ECO:0000313" key="2">
    <source>
        <dbReference type="EMBL" id="QXE25250.1"/>
    </source>
</evidence>
<gene>
    <name evidence="2" type="ORF">B6N60_03964</name>
</gene>
<dbReference type="EMBL" id="CP021056">
    <property type="protein sequence ID" value="QXE25250.1"/>
    <property type="molecule type" value="Genomic_DNA"/>
</dbReference>
<proteinExistence type="predicted"/>
<dbReference type="InterPro" id="IPR025669">
    <property type="entry name" value="AAA_dom"/>
</dbReference>
<evidence type="ECO:0000313" key="3">
    <source>
        <dbReference type="Proteomes" id="UP000683511"/>
    </source>
</evidence>
<accession>A0A975TB68</accession>
<dbReference type="InterPro" id="IPR027417">
    <property type="entry name" value="P-loop_NTPase"/>
</dbReference>
<dbReference type="Pfam" id="PF13614">
    <property type="entry name" value="AAA_31"/>
    <property type="match status" value="1"/>
</dbReference>
<dbReference type="KEGG" id="rsin:B6N60_03964"/>
<feature type="domain" description="AAA" evidence="1">
    <location>
        <begin position="168"/>
        <end position="193"/>
    </location>
</feature>
<dbReference type="SUPFAM" id="SSF52540">
    <property type="entry name" value="P-loop containing nucleoside triphosphate hydrolases"/>
    <property type="match status" value="1"/>
</dbReference>
<dbReference type="Proteomes" id="UP000683511">
    <property type="component" value="Chromosome"/>
</dbReference>
<name>A0A975TB68_9NOST</name>